<accession>A0ABV7ZBD5</accession>
<organism evidence="1 2">
    <name type="scientific">Deinococcus rufus</name>
    <dbReference type="NCBI Taxonomy" id="2136097"/>
    <lineage>
        <taxon>Bacteria</taxon>
        <taxon>Thermotogati</taxon>
        <taxon>Deinococcota</taxon>
        <taxon>Deinococci</taxon>
        <taxon>Deinococcales</taxon>
        <taxon>Deinococcaceae</taxon>
        <taxon>Deinococcus</taxon>
    </lineage>
</organism>
<dbReference type="EMBL" id="JBHRZG010000011">
    <property type="protein sequence ID" value="MFC3833401.1"/>
    <property type="molecule type" value="Genomic_DNA"/>
</dbReference>
<proteinExistence type="predicted"/>
<keyword evidence="2" id="KW-1185">Reference proteome</keyword>
<protein>
    <submittedName>
        <fullName evidence="1">Uncharacterized protein</fullName>
    </submittedName>
</protein>
<evidence type="ECO:0000313" key="2">
    <source>
        <dbReference type="Proteomes" id="UP001595803"/>
    </source>
</evidence>
<evidence type="ECO:0000313" key="1">
    <source>
        <dbReference type="EMBL" id="MFC3833401.1"/>
    </source>
</evidence>
<dbReference type="Proteomes" id="UP001595803">
    <property type="component" value="Unassembled WGS sequence"/>
</dbReference>
<sequence>MRTVLEAVQISFPPAWSQARTNHLPVTLRVHGSSQEVLIAPELERTLVRAMAGAVEHGWTVDVTLDRRLAMIVAVSVRAGHPLHPTTLVAAARGRVGAGRFDAVLAGQGETWPGLCRQLAFRKAYCNDLSEHAFEARTGRGLRVYVTDGNAALPRDEENYGVEVVSAAGDTLLTVVVRQDVLIVDRVAA</sequence>
<name>A0ABV7ZBD5_9DEIO</name>
<gene>
    <name evidence="1" type="ORF">ACFOSB_11090</name>
</gene>
<dbReference type="RefSeq" id="WP_380101920.1">
    <property type="nucleotide sequence ID" value="NZ_JBHRZG010000011.1"/>
</dbReference>
<comment type="caution">
    <text evidence="1">The sequence shown here is derived from an EMBL/GenBank/DDBJ whole genome shotgun (WGS) entry which is preliminary data.</text>
</comment>
<reference evidence="2" key="1">
    <citation type="journal article" date="2019" name="Int. J. Syst. Evol. Microbiol.">
        <title>The Global Catalogue of Microorganisms (GCM) 10K type strain sequencing project: providing services to taxonomists for standard genome sequencing and annotation.</title>
        <authorList>
            <consortium name="The Broad Institute Genomics Platform"/>
            <consortium name="The Broad Institute Genome Sequencing Center for Infectious Disease"/>
            <person name="Wu L."/>
            <person name="Ma J."/>
        </authorList>
    </citation>
    <scope>NUCLEOTIDE SEQUENCE [LARGE SCALE GENOMIC DNA]</scope>
    <source>
        <strain evidence="2">CCTCC AB 2017081</strain>
    </source>
</reference>